<dbReference type="RefSeq" id="WP_343894747.1">
    <property type="nucleotide sequence ID" value="NZ_BAAAFZ010000017.1"/>
</dbReference>
<gene>
    <name evidence="2" type="ORF">GCM10009416_16480</name>
</gene>
<feature type="signal peptide" evidence="1">
    <location>
        <begin position="1"/>
        <end position="28"/>
    </location>
</feature>
<protein>
    <submittedName>
        <fullName evidence="2">Uncharacterized protein</fullName>
    </submittedName>
</protein>
<comment type="caution">
    <text evidence="2">The sequence shown here is derived from an EMBL/GenBank/DDBJ whole genome shotgun (WGS) entry which is preliminary data.</text>
</comment>
<evidence type="ECO:0000313" key="2">
    <source>
        <dbReference type="EMBL" id="GAA0578722.1"/>
    </source>
</evidence>
<reference evidence="2 3" key="1">
    <citation type="journal article" date="2019" name="Int. J. Syst. Evol. Microbiol.">
        <title>The Global Catalogue of Microorganisms (GCM) 10K type strain sequencing project: providing services to taxonomists for standard genome sequencing and annotation.</title>
        <authorList>
            <consortium name="The Broad Institute Genomics Platform"/>
            <consortium name="The Broad Institute Genome Sequencing Center for Infectious Disease"/>
            <person name="Wu L."/>
            <person name="Ma J."/>
        </authorList>
    </citation>
    <scope>NUCLEOTIDE SEQUENCE [LARGE SCALE GENOMIC DNA]</scope>
    <source>
        <strain evidence="2 3">JCM 9933</strain>
    </source>
</reference>
<name>A0ABN1EZU7_9PROT</name>
<feature type="chain" id="PRO_5045862497" evidence="1">
    <location>
        <begin position="29"/>
        <end position="130"/>
    </location>
</feature>
<sequence>MRLRCGFERRFSRWCVLGLLAATAGACANPFASGGRTVPSTDPAALSSVPADPVVAFAASAMPGAETVAVVPEAGGSARLRLLRSYAAASGRECREVLIGTGLAERTRLVCRDDGVWAPARPLLRGGARP</sequence>
<accession>A0ABN1EZU7</accession>
<keyword evidence="3" id="KW-1185">Reference proteome</keyword>
<dbReference type="EMBL" id="BAAAFZ010000017">
    <property type="protein sequence ID" value="GAA0578722.1"/>
    <property type="molecule type" value="Genomic_DNA"/>
</dbReference>
<proteinExistence type="predicted"/>
<dbReference type="Proteomes" id="UP001501588">
    <property type="component" value="Unassembled WGS sequence"/>
</dbReference>
<dbReference type="PROSITE" id="PS51257">
    <property type="entry name" value="PROKAR_LIPOPROTEIN"/>
    <property type="match status" value="1"/>
</dbReference>
<keyword evidence="1" id="KW-0732">Signal</keyword>
<organism evidence="2 3">
    <name type="scientific">Craurococcus roseus</name>
    <dbReference type="NCBI Taxonomy" id="77585"/>
    <lineage>
        <taxon>Bacteria</taxon>
        <taxon>Pseudomonadati</taxon>
        <taxon>Pseudomonadota</taxon>
        <taxon>Alphaproteobacteria</taxon>
        <taxon>Acetobacterales</taxon>
        <taxon>Acetobacteraceae</taxon>
        <taxon>Craurococcus</taxon>
    </lineage>
</organism>
<evidence type="ECO:0000256" key="1">
    <source>
        <dbReference type="SAM" id="SignalP"/>
    </source>
</evidence>
<evidence type="ECO:0000313" key="3">
    <source>
        <dbReference type="Proteomes" id="UP001501588"/>
    </source>
</evidence>